<reference evidence="1 2" key="1">
    <citation type="submission" date="2018-07" db="EMBL/GenBank/DDBJ databases">
        <title>Arthrobacter sp. nov., isolated from raw cow's milk with high bacterial count.</title>
        <authorList>
            <person name="Hahne J."/>
            <person name="Isele D."/>
            <person name="Lipski A."/>
        </authorList>
    </citation>
    <scope>NUCLEOTIDE SEQUENCE [LARGE SCALE GENOMIC DNA]</scope>
    <source>
        <strain evidence="1 2">JZ R-183</strain>
    </source>
</reference>
<dbReference type="Proteomes" id="UP000273119">
    <property type="component" value="Unassembled WGS sequence"/>
</dbReference>
<name>A0A496PIE8_9MICC</name>
<protein>
    <submittedName>
        <fullName evidence="1">Uncharacterized protein</fullName>
    </submittedName>
</protein>
<proteinExistence type="predicted"/>
<dbReference type="AlphaFoldDB" id="A0A496PIE8"/>
<organism evidence="1 2">
    <name type="scientific">Galactobacter caseinivorans</name>
    <dbReference type="NCBI Taxonomy" id="2676123"/>
    <lineage>
        <taxon>Bacteria</taxon>
        <taxon>Bacillati</taxon>
        <taxon>Actinomycetota</taxon>
        <taxon>Actinomycetes</taxon>
        <taxon>Micrococcales</taxon>
        <taxon>Micrococcaceae</taxon>
        <taxon>Galactobacter</taxon>
    </lineage>
</organism>
<accession>A0A496PIE8</accession>
<keyword evidence="2" id="KW-1185">Reference proteome</keyword>
<dbReference type="EMBL" id="QQXL01000005">
    <property type="protein sequence ID" value="RKW70245.1"/>
    <property type="molecule type" value="Genomic_DNA"/>
</dbReference>
<evidence type="ECO:0000313" key="2">
    <source>
        <dbReference type="Proteomes" id="UP000273119"/>
    </source>
</evidence>
<dbReference type="RefSeq" id="WP_121485435.1">
    <property type="nucleotide sequence ID" value="NZ_QQXL01000005.1"/>
</dbReference>
<gene>
    <name evidence="1" type="ORF">DWQ67_09935</name>
</gene>
<evidence type="ECO:0000313" key="1">
    <source>
        <dbReference type="EMBL" id="RKW70245.1"/>
    </source>
</evidence>
<comment type="caution">
    <text evidence="1">The sequence shown here is derived from an EMBL/GenBank/DDBJ whole genome shotgun (WGS) entry which is preliminary data.</text>
</comment>
<sequence length="258" mass="27501">MGMDVYVGPLRRYFARDWLTAAQQADAAAGLSVTATRAPAGRLAGRPADESTPSPAQVEEAVMAWQASLLASLGRDDAWPEDPALPYWTDKPGWDGFGALVLLAAYDECPELRPAKRGLFRRAGTPDGPRHYASAPAVREAAKNPRRYPSLLLGTEWWLPLPGAPSLFSGRLPTGQETVLSTVEQLRTELGTLATNLGLDAAGLASLRHAGPPLQAPRDEDQLAPAPDVDALGRSGLAMLSALAERAGHSHQPLVLDY</sequence>